<dbReference type="GO" id="GO:0008897">
    <property type="term" value="F:holo-[acyl-carrier-protein] synthase activity"/>
    <property type="evidence" value="ECO:0007669"/>
    <property type="project" value="UniProtKB-UniRule"/>
</dbReference>
<dbReference type="HAMAP" id="MF_00101">
    <property type="entry name" value="AcpS"/>
    <property type="match status" value="1"/>
</dbReference>
<comment type="catalytic activity">
    <reaction evidence="8">
        <text>apo-[ACP] + CoA = holo-[ACP] + adenosine 3',5'-bisphosphate + H(+)</text>
        <dbReference type="Rhea" id="RHEA:12068"/>
        <dbReference type="Rhea" id="RHEA-COMP:9685"/>
        <dbReference type="Rhea" id="RHEA-COMP:9690"/>
        <dbReference type="ChEBI" id="CHEBI:15378"/>
        <dbReference type="ChEBI" id="CHEBI:29999"/>
        <dbReference type="ChEBI" id="CHEBI:57287"/>
        <dbReference type="ChEBI" id="CHEBI:58343"/>
        <dbReference type="ChEBI" id="CHEBI:64479"/>
        <dbReference type="EC" id="2.7.8.7"/>
    </reaction>
</comment>
<evidence type="ECO:0000256" key="3">
    <source>
        <dbReference type="ARBA" id="ARBA00022723"/>
    </source>
</evidence>
<dbReference type="EC" id="2.7.8.7" evidence="8"/>
<sequence length="169" mass="17887">MRADSQFLDGGKVPLGLVNGRSADQNGALMSSGSEDSSAGRPRTLRVGTDLVQISRIAESIERFGDRFIRRLFTEGEIAYATSSESLQAERFAARFSAKEAAIKALSLSEDGLDWKQIEVLRAANGACTLRLHGAALAAAVQAGILEMSLSLSHEGDYATAVVVCLAAL</sequence>
<comment type="subcellular location">
    <subcellularLocation>
        <location evidence="8">Cytoplasm</location>
    </subcellularLocation>
</comment>
<comment type="caution">
    <text evidence="10">The sequence shown here is derived from an EMBL/GenBank/DDBJ whole genome shotgun (WGS) entry which is preliminary data.</text>
</comment>
<keyword evidence="7 8" id="KW-0275">Fatty acid biosynthesis</keyword>
<dbReference type="GO" id="GO:0006633">
    <property type="term" value="P:fatty acid biosynthetic process"/>
    <property type="evidence" value="ECO:0007669"/>
    <property type="project" value="UniProtKB-UniRule"/>
</dbReference>
<dbReference type="Gene3D" id="3.90.470.20">
    <property type="entry name" value="4'-phosphopantetheinyl transferase domain"/>
    <property type="match status" value="1"/>
</dbReference>
<keyword evidence="11" id="KW-1185">Reference proteome</keyword>
<dbReference type="InterPro" id="IPR037143">
    <property type="entry name" value="4-PPantetheinyl_Trfase_dom_sf"/>
</dbReference>
<evidence type="ECO:0000256" key="5">
    <source>
        <dbReference type="ARBA" id="ARBA00022842"/>
    </source>
</evidence>
<evidence type="ECO:0000259" key="9">
    <source>
        <dbReference type="Pfam" id="PF01648"/>
    </source>
</evidence>
<gene>
    <name evidence="8" type="primary">acpS</name>
    <name evidence="10" type="ORF">GCM10011487_41740</name>
</gene>
<keyword evidence="8" id="KW-0963">Cytoplasm</keyword>
<feature type="binding site" evidence="8">
    <location>
        <position position="100"/>
    </location>
    <ligand>
        <name>Mg(2+)</name>
        <dbReference type="ChEBI" id="CHEBI:18420"/>
    </ligand>
</feature>
<reference evidence="11" key="1">
    <citation type="submission" date="2020-01" db="EMBL/GenBank/DDBJ databases">
        <title>'Steroidobacter agaridevorans' sp. nov., agar-degrading bacteria isolated from rhizosphere soils.</title>
        <authorList>
            <person name="Ikenaga M."/>
            <person name="Kataoka M."/>
            <person name="Murouchi A."/>
            <person name="Katsuragi S."/>
            <person name="Sakai M."/>
        </authorList>
    </citation>
    <scope>NUCLEOTIDE SEQUENCE [LARGE SCALE GENOMIC DNA]</scope>
    <source>
        <strain evidence="11">YU21-B</strain>
    </source>
</reference>
<evidence type="ECO:0000256" key="2">
    <source>
        <dbReference type="ARBA" id="ARBA00022679"/>
    </source>
</evidence>
<accession>A0A829YFY8</accession>
<feature type="domain" description="4'-phosphopantetheinyl transferase" evidence="9">
    <location>
        <begin position="46"/>
        <end position="163"/>
    </location>
</feature>
<keyword evidence="1 8" id="KW-0444">Lipid biosynthesis</keyword>
<keyword evidence="5 8" id="KW-0460">Magnesium</keyword>
<organism evidence="10 11">
    <name type="scientific">Steroidobacter agaridevorans</name>
    <dbReference type="NCBI Taxonomy" id="2695856"/>
    <lineage>
        <taxon>Bacteria</taxon>
        <taxon>Pseudomonadati</taxon>
        <taxon>Pseudomonadota</taxon>
        <taxon>Gammaproteobacteria</taxon>
        <taxon>Steroidobacterales</taxon>
        <taxon>Steroidobacteraceae</taxon>
        <taxon>Steroidobacter</taxon>
    </lineage>
</organism>
<proteinExistence type="inferred from homology"/>
<evidence type="ECO:0000256" key="1">
    <source>
        <dbReference type="ARBA" id="ARBA00022516"/>
    </source>
</evidence>
<dbReference type="InterPro" id="IPR002582">
    <property type="entry name" value="ACPS"/>
</dbReference>
<protein>
    <recommendedName>
        <fullName evidence="8">Holo-[acyl-carrier-protein] synthase</fullName>
        <shortName evidence="8">Holo-ACP synthase</shortName>
        <ecNumber evidence="8">2.7.8.7</ecNumber>
    </recommendedName>
    <alternativeName>
        <fullName evidence="8">4'-phosphopantetheinyl transferase AcpS</fullName>
    </alternativeName>
</protein>
<dbReference type="GO" id="GO:0000287">
    <property type="term" value="F:magnesium ion binding"/>
    <property type="evidence" value="ECO:0007669"/>
    <property type="project" value="UniProtKB-UniRule"/>
</dbReference>
<comment type="function">
    <text evidence="8">Transfers the 4'-phosphopantetheine moiety from coenzyme A to a Ser of acyl-carrier-protein.</text>
</comment>
<name>A0A829YFY8_9GAMM</name>
<evidence type="ECO:0000313" key="11">
    <source>
        <dbReference type="Proteomes" id="UP000445000"/>
    </source>
</evidence>
<keyword evidence="4 8" id="KW-0276">Fatty acid metabolism</keyword>
<comment type="similarity">
    <text evidence="8">Belongs to the P-Pant transferase superfamily. AcpS family.</text>
</comment>
<keyword evidence="6 8" id="KW-0443">Lipid metabolism</keyword>
<keyword evidence="2 8" id="KW-0808">Transferase</keyword>
<dbReference type="InterPro" id="IPR004568">
    <property type="entry name" value="Ppantetheine-prot_Trfase_dom"/>
</dbReference>
<evidence type="ECO:0000256" key="4">
    <source>
        <dbReference type="ARBA" id="ARBA00022832"/>
    </source>
</evidence>
<dbReference type="Proteomes" id="UP000445000">
    <property type="component" value="Unassembled WGS sequence"/>
</dbReference>
<dbReference type="SUPFAM" id="SSF56214">
    <property type="entry name" value="4'-phosphopantetheinyl transferase"/>
    <property type="match status" value="1"/>
</dbReference>
<keyword evidence="3 8" id="KW-0479">Metal-binding</keyword>
<evidence type="ECO:0000256" key="8">
    <source>
        <dbReference type="HAMAP-Rule" id="MF_00101"/>
    </source>
</evidence>
<evidence type="ECO:0000256" key="7">
    <source>
        <dbReference type="ARBA" id="ARBA00023160"/>
    </source>
</evidence>
<dbReference type="NCBIfam" id="TIGR00556">
    <property type="entry name" value="pantethn_trn"/>
    <property type="match status" value="1"/>
</dbReference>
<dbReference type="EMBL" id="BLJN01000004">
    <property type="protein sequence ID" value="GFE82174.1"/>
    <property type="molecule type" value="Genomic_DNA"/>
</dbReference>
<dbReference type="AlphaFoldDB" id="A0A829YFY8"/>
<evidence type="ECO:0000313" key="10">
    <source>
        <dbReference type="EMBL" id="GFE82174.1"/>
    </source>
</evidence>
<comment type="cofactor">
    <cofactor evidence="8">
        <name>Mg(2+)</name>
        <dbReference type="ChEBI" id="CHEBI:18420"/>
    </cofactor>
</comment>
<dbReference type="GO" id="GO:0005737">
    <property type="term" value="C:cytoplasm"/>
    <property type="evidence" value="ECO:0007669"/>
    <property type="project" value="UniProtKB-SubCell"/>
</dbReference>
<feature type="binding site" evidence="8">
    <location>
        <position position="50"/>
    </location>
    <ligand>
        <name>Mg(2+)</name>
        <dbReference type="ChEBI" id="CHEBI:18420"/>
    </ligand>
</feature>
<dbReference type="InterPro" id="IPR008278">
    <property type="entry name" value="4-PPantetheinyl_Trfase_dom"/>
</dbReference>
<dbReference type="Pfam" id="PF01648">
    <property type="entry name" value="ACPS"/>
    <property type="match status" value="1"/>
</dbReference>
<evidence type="ECO:0000256" key="6">
    <source>
        <dbReference type="ARBA" id="ARBA00023098"/>
    </source>
</evidence>
<dbReference type="NCBIfam" id="TIGR00516">
    <property type="entry name" value="acpS"/>
    <property type="match status" value="1"/>
</dbReference>